<dbReference type="RefSeq" id="WP_259320586.1">
    <property type="nucleotide sequence ID" value="NZ_CAUBXQ010000010.1"/>
</dbReference>
<dbReference type="PANTHER" id="PTHR30097:SF4">
    <property type="entry name" value="SLR6042 PROTEIN"/>
    <property type="match status" value="1"/>
</dbReference>
<name>A0A921K483_9BACT</name>
<dbReference type="GO" id="GO:0030313">
    <property type="term" value="C:cell envelope"/>
    <property type="evidence" value="ECO:0007669"/>
    <property type="project" value="TreeGrafter"/>
</dbReference>
<dbReference type="PROSITE" id="PS51257">
    <property type="entry name" value="PROKAR_LIPOPROTEIN"/>
    <property type="match status" value="1"/>
</dbReference>
<comment type="caution">
    <text evidence="7">The sequence shown here is derived from an EMBL/GenBank/DDBJ whole genome shotgun (WGS) entry which is preliminary data.</text>
</comment>
<evidence type="ECO:0000256" key="3">
    <source>
        <dbReference type="SAM" id="MobiDB-lite"/>
    </source>
</evidence>
<dbReference type="GO" id="GO:0015679">
    <property type="term" value="P:plasma membrane copper ion transport"/>
    <property type="evidence" value="ECO:0007669"/>
    <property type="project" value="TreeGrafter"/>
</dbReference>
<feature type="domain" description="CzcB-like barrel-sandwich hybrid" evidence="6">
    <location>
        <begin position="79"/>
        <end position="222"/>
    </location>
</feature>
<dbReference type="GO" id="GO:0016020">
    <property type="term" value="C:membrane"/>
    <property type="evidence" value="ECO:0007669"/>
    <property type="project" value="InterPro"/>
</dbReference>
<dbReference type="AlphaFoldDB" id="A0A921K483"/>
<feature type="domain" description="CusB-like beta-barrel" evidence="5">
    <location>
        <begin position="231"/>
        <end position="304"/>
    </location>
</feature>
<evidence type="ECO:0000256" key="1">
    <source>
        <dbReference type="ARBA" id="ARBA00009477"/>
    </source>
</evidence>
<comment type="similarity">
    <text evidence="1">Belongs to the membrane fusion protein (MFP) (TC 8.A.1) family.</text>
</comment>
<evidence type="ECO:0000256" key="2">
    <source>
        <dbReference type="ARBA" id="ARBA00022448"/>
    </source>
</evidence>
<accession>A0A921K483</accession>
<reference evidence="7" key="2">
    <citation type="submission" date="2021-09" db="EMBL/GenBank/DDBJ databases">
        <authorList>
            <person name="Gilroy R."/>
        </authorList>
    </citation>
    <scope>NUCLEOTIDE SEQUENCE</scope>
    <source>
        <strain evidence="7">CHK165-8395</strain>
    </source>
</reference>
<evidence type="ECO:0000313" key="8">
    <source>
        <dbReference type="Proteomes" id="UP000718012"/>
    </source>
</evidence>
<organism evidence="7 8">
    <name type="scientific">Phocaeicola coprocola</name>
    <dbReference type="NCBI Taxonomy" id="310298"/>
    <lineage>
        <taxon>Bacteria</taxon>
        <taxon>Pseudomonadati</taxon>
        <taxon>Bacteroidota</taxon>
        <taxon>Bacteroidia</taxon>
        <taxon>Bacteroidales</taxon>
        <taxon>Bacteroidaceae</taxon>
        <taxon>Phocaeicola</taxon>
    </lineage>
</organism>
<evidence type="ECO:0000313" key="7">
    <source>
        <dbReference type="EMBL" id="HJF08829.1"/>
    </source>
</evidence>
<evidence type="ECO:0000259" key="6">
    <source>
        <dbReference type="Pfam" id="PF25973"/>
    </source>
</evidence>
<feature type="chain" id="PRO_5037840574" evidence="4">
    <location>
        <begin position="30"/>
        <end position="306"/>
    </location>
</feature>
<dbReference type="EMBL" id="DYXD01000256">
    <property type="protein sequence ID" value="HJF08829.1"/>
    <property type="molecule type" value="Genomic_DNA"/>
</dbReference>
<dbReference type="InterPro" id="IPR058647">
    <property type="entry name" value="BSH_CzcB-like"/>
</dbReference>
<reference evidence="7" key="1">
    <citation type="journal article" date="2021" name="PeerJ">
        <title>Extensive microbial diversity within the chicken gut microbiome revealed by metagenomics and culture.</title>
        <authorList>
            <person name="Gilroy R."/>
            <person name="Ravi A."/>
            <person name="Getino M."/>
            <person name="Pursley I."/>
            <person name="Horton D.L."/>
            <person name="Alikhan N.F."/>
            <person name="Baker D."/>
            <person name="Gharbi K."/>
            <person name="Hall N."/>
            <person name="Watson M."/>
            <person name="Adriaenssens E.M."/>
            <person name="Foster-Nyarko E."/>
            <person name="Jarju S."/>
            <person name="Secka A."/>
            <person name="Antonio M."/>
            <person name="Oren A."/>
            <person name="Chaudhuri R.R."/>
            <person name="La Ragione R."/>
            <person name="Hildebrand F."/>
            <person name="Pallen M.J."/>
        </authorList>
    </citation>
    <scope>NUCLEOTIDE SEQUENCE</scope>
    <source>
        <strain evidence="7">CHK165-8395</strain>
    </source>
</reference>
<dbReference type="Pfam" id="PF25954">
    <property type="entry name" value="Beta-barrel_RND_2"/>
    <property type="match status" value="1"/>
</dbReference>
<dbReference type="InterPro" id="IPR058792">
    <property type="entry name" value="Beta-barrel_RND_2"/>
</dbReference>
<protein>
    <submittedName>
        <fullName evidence="7">Efflux RND transporter periplasmic adaptor subunit</fullName>
    </submittedName>
</protein>
<keyword evidence="2" id="KW-0813">Transport</keyword>
<keyword evidence="4" id="KW-0732">Signal</keyword>
<evidence type="ECO:0000259" key="5">
    <source>
        <dbReference type="Pfam" id="PF25954"/>
    </source>
</evidence>
<dbReference type="Pfam" id="PF25973">
    <property type="entry name" value="BSH_CzcB"/>
    <property type="match status" value="1"/>
</dbReference>
<feature type="compositionally biased region" description="Polar residues" evidence="3">
    <location>
        <begin position="27"/>
        <end position="50"/>
    </location>
</feature>
<dbReference type="InterPro" id="IPR006143">
    <property type="entry name" value="RND_pump_MFP"/>
</dbReference>
<proteinExistence type="inferred from homology"/>
<feature type="region of interest" description="Disordered" evidence="3">
    <location>
        <begin position="27"/>
        <end position="58"/>
    </location>
</feature>
<gene>
    <name evidence="7" type="ORF">K8U81_11715</name>
</gene>
<dbReference type="NCBIfam" id="TIGR01730">
    <property type="entry name" value="RND_mfp"/>
    <property type="match status" value="1"/>
</dbReference>
<dbReference type="Gene3D" id="2.40.30.170">
    <property type="match status" value="1"/>
</dbReference>
<dbReference type="PANTHER" id="PTHR30097">
    <property type="entry name" value="CATION EFFLUX SYSTEM PROTEIN CUSB"/>
    <property type="match status" value="1"/>
</dbReference>
<dbReference type="Gene3D" id="2.40.50.100">
    <property type="match status" value="1"/>
</dbReference>
<sequence length="306" mass="33932">MNKMNLMKQRMIYLMFVLLTVSCSGQSDKQTESAGTSEVTQANEDSTQISEVDGVSGATNVSNPPSFNGVIMMPPQNHVTVTLGMGGSVRDIRVMLGEYVRKGQIILTLANPAFIELQQSYLDAAAQTEYLKKEYDRQQKLVSGESASLKRMQQSKADYLSMKSRMEAAAAQLALLGTDTATLNREGIRTYLDIRAPRNGYVTNMDINAGKYFAAGDPVCDVIDKSKPMLQLTAYEKDLDKLQPNTHFTFKVNGMPDTTFTAELVSVDQMVDNVNRSIKVYARILEAYSNFRPGMYVAAKITDKKH</sequence>
<dbReference type="InterPro" id="IPR051909">
    <property type="entry name" value="MFP_Cation_Efflux"/>
</dbReference>
<feature type="signal peptide" evidence="4">
    <location>
        <begin position="1"/>
        <end position="29"/>
    </location>
</feature>
<dbReference type="GO" id="GO:0060003">
    <property type="term" value="P:copper ion export"/>
    <property type="evidence" value="ECO:0007669"/>
    <property type="project" value="TreeGrafter"/>
</dbReference>
<dbReference type="SUPFAM" id="SSF111369">
    <property type="entry name" value="HlyD-like secretion proteins"/>
    <property type="match status" value="1"/>
</dbReference>
<evidence type="ECO:0000256" key="4">
    <source>
        <dbReference type="SAM" id="SignalP"/>
    </source>
</evidence>
<dbReference type="GO" id="GO:0022857">
    <property type="term" value="F:transmembrane transporter activity"/>
    <property type="evidence" value="ECO:0007669"/>
    <property type="project" value="InterPro"/>
</dbReference>
<dbReference type="Proteomes" id="UP000718012">
    <property type="component" value="Unassembled WGS sequence"/>
</dbReference>